<organism evidence="1 2">
    <name type="scientific">Lysinibacillus xylanilyticus</name>
    <dbReference type="NCBI Taxonomy" id="582475"/>
    <lineage>
        <taxon>Bacteria</taxon>
        <taxon>Bacillati</taxon>
        <taxon>Bacillota</taxon>
        <taxon>Bacilli</taxon>
        <taxon>Bacillales</taxon>
        <taxon>Bacillaceae</taxon>
        <taxon>Lysinibacillus</taxon>
    </lineage>
</organism>
<dbReference type="EMBL" id="JAMDLZ010000012">
    <property type="protein sequence ID" value="MCY9546771.1"/>
    <property type="molecule type" value="Genomic_DNA"/>
</dbReference>
<name>A0ABT4EQK1_9BACI</name>
<keyword evidence="2" id="KW-1185">Reference proteome</keyword>
<dbReference type="Proteomes" id="UP001527052">
    <property type="component" value="Unassembled WGS sequence"/>
</dbReference>
<protein>
    <submittedName>
        <fullName evidence="1">YmfQ family protein</fullName>
    </submittedName>
</protein>
<reference evidence="1 2" key="1">
    <citation type="submission" date="2022-05" db="EMBL/GenBank/DDBJ databases">
        <title>Genome Sequencing of Bee-Associated Microbes.</title>
        <authorList>
            <person name="Dunlap C."/>
        </authorList>
    </citation>
    <scope>NUCLEOTIDE SEQUENCE [LARGE SCALE GENOMIC DNA]</scope>
    <source>
        <strain evidence="1 2">NRRL BD-083</strain>
    </source>
</reference>
<evidence type="ECO:0000313" key="1">
    <source>
        <dbReference type="EMBL" id="MCY9546771.1"/>
    </source>
</evidence>
<dbReference type="Pfam" id="PF10076">
    <property type="entry name" value="Phage_Mu_Gp48"/>
    <property type="match status" value="1"/>
</dbReference>
<comment type="caution">
    <text evidence="1">The sequence shown here is derived from an EMBL/GenBank/DDBJ whole genome shotgun (WGS) entry which is preliminary data.</text>
</comment>
<gene>
    <name evidence="1" type="ORF">M5W82_07370</name>
</gene>
<dbReference type="RefSeq" id="WP_268636958.1">
    <property type="nucleotide sequence ID" value="NZ_JAMDLZ010000012.1"/>
</dbReference>
<dbReference type="InterPro" id="IPR018755">
    <property type="entry name" value="Phage_Mu_Gp48"/>
</dbReference>
<proteinExistence type="predicted"/>
<evidence type="ECO:0000313" key="2">
    <source>
        <dbReference type="Proteomes" id="UP001527052"/>
    </source>
</evidence>
<sequence>MKYDRKLIDYVPSYYDELLESSELLKVEDAEFMRLNASIDDLLLQFNASTATWGLREWERILAVSPKPNSSIESRRSQILAKLRGAAPATFVNMLAIINSHVPHKDATLTELPEPGVVIVNIPLQNGIALTELNTDIATYKPAHLQFDVTGTIEDLITLRSSEYAFDVPYLICGEFTTDDANGIGIGFSVSGKSDEYDFNVPYLICGEFEAQGVY</sequence>
<accession>A0ABT4EQK1</accession>